<evidence type="ECO:0000313" key="9">
    <source>
        <dbReference type="EMBL" id="MDR7090900.1"/>
    </source>
</evidence>
<evidence type="ECO:0000256" key="5">
    <source>
        <dbReference type="ARBA" id="ARBA00022692"/>
    </source>
</evidence>
<comment type="caution">
    <text evidence="9">The sequence shown here is derived from an EMBL/GenBank/DDBJ whole genome shotgun (WGS) entry which is preliminary data.</text>
</comment>
<reference evidence="9 10" key="1">
    <citation type="submission" date="2023-07" db="EMBL/GenBank/DDBJ databases">
        <title>Sorghum-associated microbial communities from plants grown in Nebraska, USA.</title>
        <authorList>
            <person name="Schachtman D."/>
        </authorList>
    </citation>
    <scope>NUCLEOTIDE SEQUENCE [LARGE SCALE GENOMIC DNA]</scope>
    <source>
        <strain evidence="9 10">BE190</strain>
    </source>
</reference>
<comment type="subcellular location">
    <subcellularLocation>
        <location evidence="1">Cell membrane</location>
        <topology evidence="1">Multi-pass membrane protein</topology>
    </subcellularLocation>
    <subcellularLocation>
        <location evidence="8">Membrane</location>
        <topology evidence="8">Multi-pass membrane protein</topology>
    </subcellularLocation>
</comment>
<proteinExistence type="inferred from homology"/>
<feature type="transmembrane region" description="Helical" evidence="8">
    <location>
        <begin position="264"/>
        <end position="283"/>
    </location>
</feature>
<keyword evidence="4 8" id="KW-1003">Cell membrane</keyword>
<keyword evidence="3 8" id="KW-0813">Transport</keyword>
<accession>A0ABU1V0D3</accession>
<keyword evidence="6 8" id="KW-1133">Transmembrane helix</keyword>
<dbReference type="Pfam" id="PF01544">
    <property type="entry name" value="CorA"/>
    <property type="match status" value="1"/>
</dbReference>
<dbReference type="SUPFAM" id="SSF143865">
    <property type="entry name" value="CorA soluble domain-like"/>
    <property type="match status" value="1"/>
</dbReference>
<dbReference type="RefSeq" id="WP_310073597.1">
    <property type="nucleotide sequence ID" value="NZ_JAVDVX010000005.1"/>
</dbReference>
<name>A0ABU1V0D3_9GAMM</name>
<dbReference type="Gene3D" id="1.20.58.340">
    <property type="entry name" value="Magnesium transport protein CorA, transmembrane region"/>
    <property type="match status" value="2"/>
</dbReference>
<evidence type="ECO:0000256" key="4">
    <source>
        <dbReference type="ARBA" id="ARBA00022475"/>
    </source>
</evidence>
<evidence type="ECO:0000256" key="6">
    <source>
        <dbReference type="ARBA" id="ARBA00022989"/>
    </source>
</evidence>
<keyword evidence="8" id="KW-0460">Magnesium</keyword>
<evidence type="ECO:0000313" key="10">
    <source>
        <dbReference type="Proteomes" id="UP001253595"/>
    </source>
</evidence>
<dbReference type="Proteomes" id="UP001253595">
    <property type="component" value="Unassembled WGS sequence"/>
</dbReference>
<evidence type="ECO:0000256" key="2">
    <source>
        <dbReference type="ARBA" id="ARBA00009765"/>
    </source>
</evidence>
<dbReference type="CDD" id="cd12830">
    <property type="entry name" value="MtCorA-like"/>
    <property type="match status" value="1"/>
</dbReference>
<comment type="function">
    <text evidence="8">Mediates influx of magnesium ions.</text>
</comment>
<dbReference type="NCBIfam" id="TIGR00383">
    <property type="entry name" value="corA"/>
    <property type="match status" value="1"/>
</dbReference>
<dbReference type="Gene3D" id="3.30.460.20">
    <property type="entry name" value="CorA soluble domain-like"/>
    <property type="match status" value="1"/>
</dbReference>
<protein>
    <recommendedName>
        <fullName evidence="8">Magnesium transport protein CorA</fullName>
    </recommendedName>
</protein>
<dbReference type="InterPro" id="IPR045861">
    <property type="entry name" value="CorA_cytoplasmic_dom"/>
</dbReference>
<evidence type="ECO:0000256" key="8">
    <source>
        <dbReference type="RuleBase" id="RU362010"/>
    </source>
</evidence>
<keyword evidence="8" id="KW-0406">Ion transport</keyword>
<comment type="similarity">
    <text evidence="2 8">Belongs to the CorA metal ion transporter (MIT) (TC 1.A.35) family.</text>
</comment>
<organism evidence="9 10">
    <name type="scientific">Cellvibrio fibrivorans</name>
    <dbReference type="NCBI Taxonomy" id="126350"/>
    <lineage>
        <taxon>Bacteria</taxon>
        <taxon>Pseudomonadati</taxon>
        <taxon>Pseudomonadota</taxon>
        <taxon>Gammaproteobacteria</taxon>
        <taxon>Cellvibrionales</taxon>
        <taxon>Cellvibrionaceae</taxon>
        <taxon>Cellvibrio</taxon>
    </lineage>
</organism>
<dbReference type="InterPro" id="IPR045863">
    <property type="entry name" value="CorA_TM1_TM2"/>
</dbReference>
<evidence type="ECO:0000256" key="3">
    <source>
        <dbReference type="ARBA" id="ARBA00022448"/>
    </source>
</evidence>
<gene>
    <name evidence="8" type="primary">corA</name>
    <name evidence="9" type="ORF">J2X05_002926</name>
</gene>
<feature type="transmembrane region" description="Helical" evidence="8">
    <location>
        <begin position="295"/>
        <end position="313"/>
    </location>
</feature>
<dbReference type="InterPro" id="IPR004488">
    <property type="entry name" value="Mg/Co-transport_prot_CorA"/>
</dbReference>
<keyword evidence="7 8" id="KW-0472">Membrane</keyword>
<keyword evidence="10" id="KW-1185">Reference proteome</keyword>
<dbReference type="EMBL" id="JAVDVX010000005">
    <property type="protein sequence ID" value="MDR7090900.1"/>
    <property type="molecule type" value="Genomic_DNA"/>
</dbReference>
<keyword evidence="5 8" id="KW-0812">Transmembrane</keyword>
<dbReference type="PANTHER" id="PTHR46494">
    <property type="entry name" value="CORA FAMILY METAL ION TRANSPORTER (EUROFUNG)"/>
    <property type="match status" value="1"/>
</dbReference>
<dbReference type="PANTHER" id="PTHR46494:SF1">
    <property type="entry name" value="CORA FAMILY METAL ION TRANSPORTER (EUROFUNG)"/>
    <property type="match status" value="1"/>
</dbReference>
<dbReference type="SUPFAM" id="SSF144083">
    <property type="entry name" value="Magnesium transport protein CorA, transmembrane region"/>
    <property type="match status" value="1"/>
</dbReference>
<evidence type="ECO:0000256" key="7">
    <source>
        <dbReference type="ARBA" id="ARBA00023136"/>
    </source>
</evidence>
<sequence length="321" mass="36546">MLINCVAYQEGKKLCSIPVEEISDYVKKPDCFVWVALKDAEPTELAQMQHEFCLHELAVEDAHVGHQRPKIEEYGDSLFAVMHTVEFVDGELNIGEVDVFVGENYVLSTRNRTQQGFLGVRARCEREPHHLMQGSAFVFYALMDAVVDRYFPVVVAFETELETIEDQIFTKGSQRANIERLYELKRKVTLLKHAVAPLLEAVGKLDGGRVPPIVADTKDYFRDVHDHLYRINTSIDSIRDTIGTAIQVNLSMVSIDESEVNKRLAAWAAIFAVATAFVGIWGMNFEHMPELKWKYGYPVSLGIVSVICVYLYYRFKKSGWL</sequence>
<dbReference type="InterPro" id="IPR002523">
    <property type="entry name" value="MgTranspt_CorA/ZnTranspt_ZntB"/>
</dbReference>
<evidence type="ECO:0000256" key="1">
    <source>
        <dbReference type="ARBA" id="ARBA00004651"/>
    </source>
</evidence>